<dbReference type="PROSITE" id="PS51257">
    <property type="entry name" value="PROKAR_LIPOPROTEIN"/>
    <property type="match status" value="1"/>
</dbReference>
<protein>
    <submittedName>
        <fullName evidence="1">YjbF family lipoprotein</fullName>
    </submittedName>
</protein>
<organism evidence="1 2">
    <name type="scientific">Alteromonas profundi</name>
    <dbReference type="NCBI Taxonomy" id="2696062"/>
    <lineage>
        <taxon>Bacteria</taxon>
        <taxon>Pseudomonadati</taxon>
        <taxon>Pseudomonadota</taxon>
        <taxon>Gammaproteobacteria</taxon>
        <taxon>Alteromonadales</taxon>
        <taxon>Alteromonadaceae</taxon>
        <taxon>Alteromonas/Salinimonas group</taxon>
        <taxon>Alteromonas</taxon>
    </lineage>
</organism>
<sequence>MKIIHTLCTIGLVSILMVGCSNTTRSYVRTIQLAFEDRSASYTIEEVSTSKADLIQIKAGERDTASLALAYIEGDKYRWVSGDKVVFTMHHGVIVQTEGLGNDLYYTSKLMNNPLAGDNKLAYEWLRKVDIEGVGYGLPVSSSWRIQGEVTQQYMGYPMNVLKITETVHFPDTTPFIDTGLIWENTYFLDAKSKELLASSQKFSPKGDVYDMVYLSRVVRLLKRRGVVPQ</sequence>
<keyword evidence="1" id="KW-0449">Lipoprotein</keyword>
<dbReference type="InterPro" id="IPR023373">
    <property type="entry name" value="YmcC_sf"/>
</dbReference>
<dbReference type="InterPro" id="IPR021308">
    <property type="entry name" value="GfcB"/>
</dbReference>
<evidence type="ECO:0000313" key="2">
    <source>
        <dbReference type="Proteomes" id="UP000470213"/>
    </source>
</evidence>
<dbReference type="RefSeq" id="WP_163084122.1">
    <property type="nucleotide sequence ID" value="NZ_JAAAWN010000004.1"/>
</dbReference>
<accession>A0A7X5LJK5</accession>
<evidence type="ECO:0000313" key="1">
    <source>
        <dbReference type="EMBL" id="NDV90534.1"/>
    </source>
</evidence>
<gene>
    <name evidence="1" type="ORF">GTH32_04890</name>
</gene>
<proteinExistence type="predicted"/>
<dbReference type="Proteomes" id="UP000470213">
    <property type="component" value="Unassembled WGS sequence"/>
</dbReference>
<dbReference type="AlphaFoldDB" id="A0A7X5LJK5"/>
<dbReference type="EMBL" id="JAAAWN010000004">
    <property type="protein sequence ID" value="NDV90534.1"/>
    <property type="molecule type" value="Genomic_DNA"/>
</dbReference>
<dbReference type="Pfam" id="PF11102">
    <property type="entry name" value="YjbF"/>
    <property type="match status" value="1"/>
</dbReference>
<keyword evidence="2" id="KW-1185">Reference proteome</keyword>
<dbReference type="SUPFAM" id="SSF159270">
    <property type="entry name" value="YmcC-like"/>
    <property type="match status" value="1"/>
</dbReference>
<reference evidence="1 2" key="1">
    <citation type="submission" date="2020-01" db="EMBL/GenBank/DDBJ databases">
        <authorList>
            <person name="Chen J."/>
            <person name="Zhu S."/>
            <person name="Yang J."/>
        </authorList>
    </citation>
    <scope>NUCLEOTIDE SEQUENCE [LARGE SCALE GENOMIC DNA]</scope>
    <source>
        <strain evidence="1 2">345S023</strain>
    </source>
</reference>
<name>A0A7X5LJK5_9ALTE</name>
<dbReference type="Gene3D" id="2.40.360.10">
    <property type="entry name" value="YmcC-like"/>
    <property type="match status" value="1"/>
</dbReference>
<comment type="caution">
    <text evidence="1">The sequence shown here is derived from an EMBL/GenBank/DDBJ whole genome shotgun (WGS) entry which is preliminary data.</text>
</comment>